<evidence type="ECO:0000313" key="3">
    <source>
        <dbReference type="Proteomes" id="UP000436989"/>
    </source>
</evidence>
<dbReference type="AlphaFoldDB" id="A0A6N8GJT2"/>
<proteinExistence type="predicted"/>
<evidence type="ECO:0000256" key="1">
    <source>
        <dbReference type="SAM" id="Phobius"/>
    </source>
</evidence>
<feature type="transmembrane region" description="Helical" evidence="1">
    <location>
        <begin position="55"/>
        <end position="78"/>
    </location>
</feature>
<reference evidence="2 3" key="1">
    <citation type="submission" date="2019-12" db="EMBL/GenBank/DDBJ databases">
        <authorList>
            <person name="Shi Y."/>
        </authorList>
    </citation>
    <scope>NUCLEOTIDE SEQUENCE [LARGE SCALE GENOMIC DNA]</scope>
    <source>
        <strain evidence="2 3">JCM 17929</strain>
    </source>
</reference>
<feature type="transmembrane region" description="Helical" evidence="1">
    <location>
        <begin position="12"/>
        <end position="34"/>
    </location>
</feature>
<gene>
    <name evidence="2" type="ORF">GMA12_09630</name>
</gene>
<sequence>MRPLSEYVNLPFLWVCALGVFAVIILQTVIYVRAARTAGADLGFTREDLRRSFKSGGIAAIGPSLAVVVVAIALLPLFGAPAVLVRIGLVGSAATETSSANLAAGTMDAELGGAGWTPEVFAVAFMAMSLSGGLWMVATLILTPMLKRGDTKLRSVNPALMAIVPSAALLAAFASLGVAELPKGSVHIITVATSALVMAVCLVLTKRLNAPWLREWGLGFSIIVGLIVAYFAHGAGLGPAA</sequence>
<accession>A0A6N8GJT2</accession>
<protein>
    <submittedName>
        <fullName evidence="2">DUF5058 family protein</fullName>
    </submittedName>
</protein>
<feature type="transmembrane region" description="Helical" evidence="1">
    <location>
        <begin position="185"/>
        <end position="204"/>
    </location>
</feature>
<comment type="caution">
    <text evidence="2">The sequence shown here is derived from an EMBL/GenBank/DDBJ whole genome shotgun (WGS) entry which is preliminary data.</text>
</comment>
<dbReference type="InterPro" id="IPR032479">
    <property type="entry name" value="DUF5058"/>
</dbReference>
<keyword evidence="1" id="KW-0812">Transmembrane</keyword>
<feature type="transmembrane region" description="Helical" evidence="1">
    <location>
        <begin position="120"/>
        <end position="146"/>
    </location>
</feature>
<dbReference type="EMBL" id="WOGU01000007">
    <property type="protein sequence ID" value="MUN63396.1"/>
    <property type="molecule type" value="Genomic_DNA"/>
</dbReference>
<dbReference type="Proteomes" id="UP000436989">
    <property type="component" value="Unassembled WGS sequence"/>
</dbReference>
<dbReference type="Pfam" id="PF16481">
    <property type="entry name" value="DUF5058"/>
    <property type="match status" value="1"/>
</dbReference>
<keyword evidence="1" id="KW-1133">Transmembrane helix</keyword>
<organism evidence="2 3">
    <name type="scientific">Kocuria sediminis</name>
    <dbReference type="NCBI Taxonomy" id="1038857"/>
    <lineage>
        <taxon>Bacteria</taxon>
        <taxon>Bacillati</taxon>
        <taxon>Actinomycetota</taxon>
        <taxon>Actinomycetes</taxon>
        <taxon>Micrococcales</taxon>
        <taxon>Micrococcaceae</taxon>
        <taxon>Kocuria</taxon>
    </lineage>
</organism>
<dbReference type="RefSeq" id="WP_156269311.1">
    <property type="nucleotide sequence ID" value="NZ_WOGU01000007.1"/>
</dbReference>
<keyword evidence="1" id="KW-0472">Membrane</keyword>
<name>A0A6N8GJT2_9MICC</name>
<feature type="transmembrane region" description="Helical" evidence="1">
    <location>
        <begin position="158"/>
        <end position="179"/>
    </location>
</feature>
<evidence type="ECO:0000313" key="2">
    <source>
        <dbReference type="EMBL" id="MUN63396.1"/>
    </source>
</evidence>
<feature type="transmembrane region" description="Helical" evidence="1">
    <location>
        <begin position="216"/>
        <end position="233"/>
    </location>
</feature>
<keyword evidence="3" id="KW-1185">Reference proteome</keyword>